<dbReference type="GO" id="GO:0003676">
    <property type="term" value="F:nucleic acid binding"/>
    <property type="evidence" value="ECO:0007669"/>
    <property type="project" value="InterPro"/>
</dbReference>
<dbReference type="SUPFAM" id="SSF52980">
    <property type="entry name" value="Restriction endonuclease-like"/>
    <property type="match status" value="1"/>
</dbReference>
<dbReference type="NCBIfam" id="TIGR00252">
    <property type="entry name" value="YraN family protein"/>
    <property type="match status" value="1"/>
</dbReference>
<dbReference type="CDD" id="cd20736">
    <property type="entry name" value="PoNe_Nuclease"/>
    <property type="match status" value="1"/>
</dbReference>
<evidence type="ECO:0000256" key="2">
    <source>
        <dbReference type="HAMAP-Rule" id="MF_00048"/>
    </source>
</evidence>
<keyword evidence="4" id="KW-1185">Reference proteome</keyword>
<dbReference type="Proteomes" id="UP000269544">
    <property type="component" value="Chromosome"/>
</dbReference>
<accession>A0A448V1V0</accession>
<gene>
    <name evidence="3" type="ORF">NCTC13079_00893</name>
</gene>
<evidence type="ECO:0000313" key="4">
    <source>
        <dbReference type="Proteomes" id="UP000269544"/>
    </source>
</evidence>
<dbReference type="EMBL" id="LR134523">
    <property type="protein sequence ID" value="VEJ35728.1"/>
    <property type="molecule type" value="Genomic_DNA"/>
</dbReference>
<dbReference type="OrthoDB" id="9802516at2"/>
<dbReference type="NCBIfam" id="NF009150">
    <property type="entry name" value="PRK12497.1-3"/>
    <property type="match status" value="1"/>
</dbReference>
<dbReference type="PANTHER" id="PTHR34039:SF1">
    <property type="entry name" value="UPF0102 PROTEIN YRAN"/>
    <property type="match status" value="1"/>
</dbReference>
<sequence>MNAGDRGEAIATKFLRDKGHRILENNFRFARGEIDIISTYKDFLVFTEVKSRQSLRYGRPLEAVDARKRRQIYTTAEYYISRYGMWDRNIRFDIIEVYLMQPPKLYHLEGAFDGNDLED</sequence>
<dbReference type="InterPro" id="IPR003509">
    <property type="entry name" value="UPF0102_YraN-like"/>
</dbReference>
<dbReference type="AlphaFoldDB" id="A0A448V1V0"/>
<comment type="similarity">
    <text evidence="1 2">Belongs to the UPF0102 family.</text>
</comment>
<dbReference type="KEGG" id="piv:NCTC13079_00893"/>
<dbReference type="HAMAP" id="MF_00048">
    <property type="entry name" value="UPF0102"/>
    <property type="match status" value="1"/>
</dbReference>
<dbReference type="Gene3D" id="3.40.1350.10">
    <property type="match status" value="1"/>
</dbReference>
<proteinExistence type="inferred from homology"/>
<dbReference type="PANTHER" id="PTHR34039">
    <property type="entry name" value="UPF0102 PROTEIN YRAN"/>
    <property type="match status" value="1"/>
</dbReference>
<evidence type="ECO:0000256" key="1">
    <source>
        <dbReference type="ARBA" id="ARBA00006738"/>
    </source>
</evidence>
<reference evidence="3 4" key="1">
    <citation type="submission" date="2018-12" db="EMBL/GenBank/DDBJ databases">
        <authorList>
            <consortium name="Pathogen Informatics"/>
        </authorList>
    </citation>
    <scope>NUCLEOTIDE SEQUENCE [LARGE SCALE GENOMIC DNA]</scope>
    <source>
        <strain evidence="3 4">NCTC13079</strain>
    </source>
</reference>
<dbReference type="InterPro" id="IPR011856">
    <property type="entry name" value="tRNA_endonuc-like_dom_sf"/>
</dbReference>
<name>A0A448V1V0_9FIRM</name>
<dbReference type="Pfam" id="PF02021">
    <property type="entry name" value="UPF0102"/>
    <property type="match status" value="1"/>
</dbReference>
<organism evidence="3 4">
    <name type="scientific">Aedoeadaptatus ivorii</name>
    <dbReference type="NCBI Taxonomy" id="54006"/>
    <lineage>
        <taxon>Bacteria</taxon>
        <taxon>Bacillati</taxon>
        <taxon>Bacillota</taxon>
        <taxon>Tissierellia</taxon>
        <taxon>Tissierellales</taxon>
        <taxon>Peptoniphilaceae</taxon>
        <taxon>Aedoeadaptatus</taxon>
    </lineage>
</organism>
<dbReference type="RefSeq" id="WP_126465490.1">
    <property type="nucleotide sequence ID" value="NZ_JAUSWF010000001.1"/>
</dbReference>
<evidence type="ECO:0000313" key="3">
    <source>
        <dbReference type="EMBL" id="VEJ35728.1"/>
    </source>
</evidence>
<protein>
    <recommendedName>
        <fullName evidence="2">UPF0102 protein NCTC13079_00893</fullName>
    </recommendedName>
</protein>
<dbReference type="InterPro" id="IPR011335">
    <property type="entry name" value="Restrct_endonuc-II-like"/>
</dbReference>